<dbReference type="AlphaFoldDB" id="A0A7W9X3Y3"/>
<sequence>MTRALSLNLLAAGLLSLSAFVVAPAPTHACERVYPQANGDDRTRHVRLSADWPDAQILQNLKLNFDRADVKRSESSGAVSIQYAYFHKTVVITRSASKGVEVQLLEKDREKLVWQLGMC</sequence>
<evidence type="ECO:0000313" key="2">
    <source>
        <dbReference type="EMBL" id="MBB6136087.1"/>
    </source>
</evidence>
<evidence type="ECO:0000313" key="3">
    <source>
        <dbReference type="Proteomes" id="UP000540787"/>
    </source>
</evidence>
<keyword evidence="1" id="KW-0732">Signal</keyword>
<dbReference type="EMBL" id="JACHBX010000005">
    <property type="protein sequence ID" value="MBB6136087.1"/>
    <property type="molecule type" value="Genomic_DNA"/>
</dbReference>
<proteinExistence type="predicted"/>
<gene>
    <name evidence="2" type="ORF">HD842_004264</name>
</gene>
<accession>A0A7W9X3Y3</accession>
<evidence type="ECO:0000256" key="1">
    <source>
        <dbReference type="SAM" id="SignalP"/>
    </source>
</evidence>
<feature type="signal peptide" evidence="1">
    <location>
        <begin position="1"/>
        <end position="29"/>
    </location>
</feature>
<organism evidence="2 3">
    <name type="scientific">Massilia aurea</name>
    <dbReference type="NCBI Taxonomy" id="373040"/>
    <lineage>
        <taxon>Bacteria</taxon>
        <taxon>Pseudomonadati</taxon>
        <taxon>Pseudomonadota</taxon>
        <taxon>Betaproteobacteria</taxon>
        <taxon>Burkholderiales</taxon>
        <taxon>Oxalobacteraceae</taxon>
        <taxon>Telluria group</taxon>
        <taxon>Massilia</taxon>
    </lineage>
</organism>
<keyword evidence="3" id="KW-1185">Reference proteome</keyword>
<comment type="caution">
    <text evidence="2">The sequence shown here is derived from an EMBL/GenBank/DDBJ whole genome shotgun (WGS) entry which is preliminary data.</text>
</comment>
<dbReference type="RefSeq" id="WP_183557049.1">
    <property type="nucleotide sequence ID" value="NZ_JACHBX010000005.1"/>
</dbReference>
<dbReference type="Proteomes" id="UP000540787">
    <property type="component" value="Unassembled WGS sequence"/>
</dbReference>
<reference evidence="2 3" key="1">
    <citation type="submission" date="2020-08" db="EMBL/GenBank/DDBJ databases">
        <title>The Agave Microbiome: Exploring the role of microbial communities in plant adaptations to desert environments.</title>
        <authorList>
            <person name="Partida-Martinez L.P."/>
        </authorList>
    </citation>
    <scope>NUCLEOTIDE SEQUENCE [LARGE SCALE GENOMIC DNA]</scope>
    <source>
        <strain evidence="2 3">AT3.2</strain>
    </source>
</reference>
<name>A0A7W9X3Y3_9BURK</name>
<protein>
    <submittedName>
        <fullName evidence="2">Uncharacterized protein</fullName>
    </submittedName>
</protein>
<feature type="chain" id="PRO_5031546749" evidence="1">
    <location>
        <begin position="30"/>
        <end position="119"/>
    </location>
</feature>